<feature type="compositionally biased region" description="Low complexity" evidence="1">
    <location>
        <begin position="365"/>
        <end position="382"/>
    </location>
</feature>
<name>A0A2S8GDS1_9BACT</name>
<keyword evidence="2" id="KW-0472">Membrane</keyword>
<feature type="compositionally biased region" description="Low complexity" evidence="1">
    <location>
        <begin position="211"/>
        <end position="248"/>
    </location>
</feature>
<evidence type="ECO:0000256" key="1">
    <source>
        <dbReference type="SAM" id="MobiDB-lite"/>
    </source>
</evidence>
<feature type="compositionally biased region" description="Basic and acidic residues" evidence="1">
    <location>
        <begin position="523"/>
        <end position="534"/>
    </location>
</feature>
<reference evidence="3 4" key="1">
    <citation type="submission" date="2018-02" db="EMBL/GenBank/DDBJ databases">
        <title>Comparative genomes isolates from brazilian mangrove.</title>
        <authorList>
            <person name="Araujo J.E."/>
            <person name="Taketani R.G."/>
            <person name="Silva M.C.P."/>
            <person name="Loureco M.V."/>
            <person name="Andreote F.D."/>
        </authorList>
    </citation>
    <scope>NUCLEOTIDE SEQUENCE [LARGE SCALE GENOMIC DNA]</scope>
    <source>
        <strain evidence="3 4">NAP PRIS-MGV</strain>
    </source>
</reference>
<feature type="transmembrane region" description="Helical" evidence="2">
    <location>
        <begin position="541"/>
        <end position="561"/>
    </location>
</feature>
<dbReference type="EMBL" id="PUIB01000003">
    <property type="protein sequence ID" value="PQO42573.1"/>
    <property type="molecule type" value="Genomic_DNA"/>
</dbReference>
<feature type="region of interest" description="Disordered" evidence="1">
    <location>
        <begin position="495"/>
        <end position="534"/>
    </location>
</feature>
<feature type="compositionally biased region" description="Low complexity" evidence="1">
    <location>
        <begin position="256"/>
        <end position="289"/>
    </location>
</feature>
<feature type="compositionally biased region" description="Low complexity" evidence="1">
    <location>
        <begin position="145"/>
        <end position="168"/>
    </location>
</feature>
<feature type="compositionally biased region" description="Polar residues" evidence="1">
    <location>
        <begin position="196"/>
        <end position="210"/>
    </location>
</feature>
<dbReference type="AlphaFoldDB" id="A0A2S8GDS1"/>
<feature type="compositionally biased region" description="Polar residues" evidence="1">
    <location>
        <begin position="383"/>
        <end position="396"/>
    </location>
</feature>
<evidence type="ECO:0000256" key="2">
    <source>
        <dbReference type="SAM" id="Phobius"/>
    </source>
</evidence>
<feature type="compositionally biased region" description="Low complexity" evidence="1">
    <location>
        <begin position="461"/>
        <end position="476"/>
    </location>
</feature>
<evidence type="ECO:0000313" key="3">
    <source>
        <dbReference type="EMBL" id="PQO42573.1"/>
    </source>
</evidence>
<feature type="region of interest" description="Disordered" evidence="1">
    <location>
        <begin position="133"/>
        <end position="169"/>
    </location>
</feature>
<gene>
    <name evidence="3" type="ORF">C5Y98_01670</name>
</gene>
<accession>A0A2S8GDS1</accession>
<feature type="compositionally biased region" description="Low complexity" evidence="1">
    <location>
        <begin position="502"/>
        <end position="514"/>
    </location>
</feature>
<protein>
    <submittedName>
        <fullName evidence="3">Uncharacterized protein</fullName>
    </submittedName>
</protein>
<organism evidence="3 4">
    <name type="scientific">Blastopirellula marina</name>
    <dbReference type="NCBI Taxonomy" id="124"/>
    <lineage>
        <taxon>Bacteria</taxon>
        <taxon>Pseudomonadati</taxon>
        <taxon>Planctomycetota</taxon>
        <taxon>Planctomycetia</taxon>
        <taxon>Pirellulales</taxon>
        <taxon>Pirellulaceae</taxon>
        <taxon>Blastopirellula</taxon>
    </lineage>
</organism>
<feature type="compositionally biased region" description="Low complexity" evidence="1">
    <location>
        <begin position="422"/>
        <end position="451"/>
    </location>
</feature>
<feature type="compositionally biased region" description="Low complexity" evidence="1">
    <location>
        <begin position="341"/>
        <end position="358"/>
    </location>
</feature>
<sequence length="586" mass="61578">MMHVLCEEYETVYAACFLVTSAVLGVDYGYQVTDQEQLAYVVQIEPEAIESLKAGHPIEVGLPPDSERIQVFRVQIGKDELSKVVPATYQKPVKEIDPEVKLFPANNAILTAPPDPEAVADTKPSLGAEVAEYGPRSTYELPSDATSNARTGTNATGAAGQTGTSTSAYGEIPGAAARYGGGTSSNFSVPSPPGSPSTYGATQTSATAPVTGSTNGTTGTGSNPGSQYGSSSSVGTTGNTATGGTTASDNRYSNWNTSPSATGSTAGTTTNGSNPAGSPATGATGGTAADRFRYGGQQPNSSAGSNIVQPSSPSTGGWRNEVSTDLSGNSQSSHNTPGSQNPSGTQNNFPNNNNTAPPLMTGGSNYPNNNNQPPQTNVPNNNGTSGQNNEWLTWNNGLGGTSQPTSNQTPPPQYPQNPNPPNYSNQPQQNYPNNGNFNNGTVNNVPFQQGQGQYGSPGGYPPNQMANYNQPPYPNNANENSLIAYLAALDRLSGRQPQNGASTISSTNNTPSSRNNDEEEDERPSKTPPADKEIVREPPDWWQLLAVGFLISICLNGYMFMTSQDFRRKYQDLLEDVRDLRSLSND</sequence>
<feature type="compositionally biased region" description="Polar residues" evidence="1">
    <location>
        <begin position="297"/>
        <end position="340"/>
    </location>
</feature>
<feature type="region of interest" description="Disordered" evidence="1">
    <location>
        <begin position="183"/>
        <end position="476"/>
    </location>
</feature>
<keyword evidence="2" id="KW-1133">Transmembrane helix</keyword>
<proteinExistence type="predicted"/>
<feature type="compositionally biased region" description="Pro residues" evidence="1">
    <location>
        <begin position="409"/>
        <end position="421"/>
    </location>
</feature>
<comment type="caution">
    <text evidence="3">The sequence shown here is derived from an EMBL/GenBank/DDBJ whole genome shotgun (WGS) entry which is preliminary data.</text>
</comment>
<evidence type="ECO:0000313" key="4">
    <source>
        <dbReference type="Proteomes" id="UP000239388"/>
    </source>
</evidence>
<keyword evidence="2" id="KW-0812">Transmembrane</keyword>
<dbReference type="Proteomes" id="UP000239388">
    <property type="component" value="Unassembled WGS sequence"/>
</dbReference>